<feature type="region of interest" description="Disordered" evidence="1">
    <location>
        <begin position="57"/>
        <end position="97"/>
    </location>
</feature>
<sequence length="190" mass="21589">MLFDRSLVYTRKRSMKLSQCIVRLGVSSRRYCSLILTHSYVAGRKLIMSKLLKHRNVDAHKHPKKPINRRTTVEEEEEERVSKPGSISSPEMPPLQEDDAASLCGVHENAADFTDCEVEEEQASVQGSRYHEITEPEKTCNCSQIFVNNGTGVEEDEEPNFVEIDNTSKRLRGIRFSNGGFQVDFVVVKN</sequence>
<accession>A0AAP0M0A8</accession>
<comment type="caution">
    <text evidence="2">The sequence shown here is derived from an EMBL/GenBank/DDBJ whole genome shotgun (WGS) entry which is preliminary data.</text>
</comment>
<organism evidence="2 3">
    <name type="scientific">Citrus x changshan-huyou</name>
    <dbReference type="NCBI Taxonomy" id="2935761"/>
    <lineage>
        <taxon>Eukaryota</taxon>
        <taxon>Viridiplantae</taxon>
        <taxon>Streptophyta</taxon>
        <taxon>Embryophyta</taxon>
        <taxon>Tracheophyta</taxon>
        <taxon>Spermatophyta</taxon>
        <taxon>Magnoliopsida</taxon>
        <taxon>eudicotyledons</taxon>
        <taxon>Gunneridae</taxon>
        <taxon>Pentapetalae</taxon>
        <taxon>rosids</taxon>
        <taxon>malvids</taxon>
        <taxon>Sapindales</taxon>
        <taxon>Rutaceae</taxon>
        <taxon>Aurantioideae</taxon>
        <taxon>Citrus</taxon>
    </lineage>
</organism>
<dbReference type="AlphaFoldDB" id="A0AAP0M0A8"/>
<evidence type="ECO:0000256" key="1">
    <source>
        <dbReference type="SAM" id="MobiDB-lite"/>
    </source>
</evidence>
<evidence type="ECO:0000313" key="3">
    <source>
        <dbReference type="Proteomes" id="UP001428341"/>
    </source>
</evidence>
<dbReference type="Proteomes" id="UP001428341">
    <property type="component" value="Unassembled WGS sequence"/>
</dbReference>
<proteinExistence type="predicted"/>
<evidence type="ECO:0000313" key="2">
    <source>
        <dbReference type="EMBL" id="KAK9189132.1"/>
    </source>
</evidence>
<protein>
    <submittedName>
        <fullName evidence="2">Uncharacterized protein</fullName>
    </submittedName>
</protein>
<reference evidence="2 3" key="1">
    <citation type="submission" date="2024-05" db="EMBL/GenBank/DDBJ databases">
        <title>Haplotype-resolved chromosome-level genome assembly of Huyou (Citrus changshanensis).</title>
        <authorList>
            <person name="Miao C."/>
            <person name="Chen W."/>
            <person name="Wu Y."/>
            <person name="Wang L."/>
            <person name="Zhao S."/>
            <person name="Grierson D."/>
            <person name="Xu C."/>
            <person name="Chen K."/>
        </authorList>
    </citation>
    <scope>NUCLEOTIDE SEQUENCE [LARGE SCALE GENOMIC DNA]</scope>
    <source>
        <strain evidence="2">01-14</strain>
        <tissue evidence="2">Leaf</tissue>
    </source>
</reference>
<keyword evidence="3" id="KW-1185">Reference proteome</keyword>
<name>A0AAP0M0A8_9ROSI</name>
<gene>
    <name evidence="2" type="ORF">WN944_020538</name>
</gene>
<dbReference type="EMBL" id="JBCGBO010000007">
    <property type="protein sequence ID" value="KAK9189132.1"/>
    <property type="molecule type" value="Genomic_DNA"/>
</dbReference>